<gene>
    <name evidence="1" type="ORF">MYCIT1_LOCUS11982</name>
</gene>
<comment type="caution">
    <text evidence="1">The sequence shown here is derived from an EMBL/GenBank/DDBJ whole genome shotgun (WGS) entry which is preliminary data.</text>
</comment>
<dbReference type="Proteomes" id="UP001295794">
    <property type="component" value="Unassembled WGS sequence"/>
</dbReference>
<organism evidence="1 2">
    <name type="scientific">Mycena citricolor</name>
    <dbReference type="NCBI Taxonomy" id="2018698"/>
    <lineage>
        <taxon>Eukaryota</taxon>
        <taxon>Fungi</taxon>
        <taxon>Dikarya</taxon>
        <taxon>Basidiomycota</taxon>
        <taxon>Agaricomycotina</taxon>
        <taxon>Agaricomycetes</taxon>
        <taxon>Agaricomycetidae</taxon>
        <taxon>Agaricales</taxon>
        <taxon>Marasmiineae</taxon>
        <taxon>Mycenaceae</taxon>
        <taxon>Mycena</taxon>
    </lineage>
</organism>
<name>A0AAD2H5W1_9AGAR</name>
<dbReference type="AlphaFoldDB" id="A0AAD2H5W1"/>
<keyword evidence="2" id="KW-1185">Reference proteome</keyword>
<proteinExistence type="predicted"/>
<protein>
    <submittedName>
        <fullName evidence="1">Uncharacterized protein</fullName>
    </submittedName>
</protein>
<reference evidence="1" key="1">
    <citation type="submission" date="2023-11" db="EMBL/GenBank/DDBJ databases">
        <authorList>
            <person name="De Vega J J."/>
            <person name="De Vega J J."/>
        </authorList>
    </citation>
    <scope>NUCLEOTIDE SEQUENCE</scope>
</reference>
<evidence type="ECO:0000313" key="1">
    <source>
        <dbReference type="EMBL" id="CAK5268699.1"/>
    </source>
</evidence>
<accession>A0AAD2H5W1</accession>
<evidence type="ECO:0000313" key="2">
    <source>
        <dbReference type="Proteomes" id="UP001295794"/>
    </source>
</evidence>
<sequence>MAAQPAALDLSNLVFPLPPFFGDTRDADVAFQFSAELRRAGVIYEDFPNAAGKIIRIWAILLHGDAKAWWTNLPAAVDKSDITVVADAFDAHWPEPNVQAKTQAERLAEFEAVVISDEDVGRRHVDSLGRECAKHVFLLEDMRKKAIAATPDGKETTAAMLVPAALKAMPPRLVAALGDTWSRGIKTWADLIKEANALTPTRIAQVIEQEHARKTLEDRIAAMEITRTAATKTTVQATPAPTPSPFATPTNTFATRQLYTSRLRQPLGSFPPPGRTQTHAAPFDPAGEVAPHNTKDIKLTFADTPEGWREYDKSKSDWDDKWHLGHPKILPREVPFWGPNKVPQW</sequence>
<dbReference type="EMBL" id="CAVNYO010000138">
    <property type="protein sequence ID" value="CAK5268699.1"/>
    <property type="molecule type" value="Genomic_DNA"/>
</dbReference>